<dbReference type="Pfam" id="PF12697">
    <property type="entry name" value="Abhydrolase_6"/>
    <property type="match status" value="1"/>
</dbReference>
<comment type="caution">
    <text evidence="2">The sequence shown here is derived from an EMBL/GenBank/DDBJ whole genome shotgun (WGS) entry which is preliminary data.</text>
</comment>
<dbReference type="PANTHER" id="PTHR37946:SF1">
    <property type="entry name" value="SLL1969 PROTEIN"/>
    <property type="match status" value="1"/>
</dbReference>
<evidence type="ECO:0000259" key="1">
    <source>
        <dbReference type="Pfam" id="PF12697"/>
    </source>
</evidence>
<reference evidence="2 3" key="1">
    <citation type="submission" date="2023-06" db="EMBL/GenBank/DDBJ databases">
        <title>Sporosarcina sp. nov., isolated from Korean traditional fermented seafood 'Jeotgal'.</title>
        <authorList>
            <person name="Yang A.-I."/>
            <person name="Shin N.-R."/>
        </authorList>
    </citation>
    <scope>NUCLEOTIDE SEQUENCE [LARGE SCALE GENOMIC DNA]</scope>
    <source>
        <strain evidence="2 3">KCTC3840</strain>
    </source>
</reference>
<dbReference type="RefSeq" id="WP_317936460.1">
    <property type="nucleotide sequence ID" value="NZ_JAUBDH010000008.1"/>
</dbReference>
<proteinExistence type="predicted"/>
<dbReference type="PANTHER" id="PTHR37946">
    <property type="entry name" value="SLL1969 PROTEIN"/>
    <property type="match status" value="1"/>
</dbReference>
<protein>
    <submittedName>
        <fullName evidence="2">Alpha/beta fold hydrolase</fullName>
    </submittedName>
</protein>
<evidence type="ECO:0000313" key="3">
    <source>
        <dbReference type="Proteomes" id="UP001280629"/>
    </source>
</evidence>
<dbReference type="InterPro" id="IPR000073">
    <property type="entry name" value="AB_hydrolase_1"/>
</dbReference>
<name>A0ABU4G1Y7_9BACL</name>
<dbReference type="Proteomes" id="UP001280629">
    <property type="component" value="Unassembled WGS sequence"/>
</dbReference>
<dbReference type="EMBL" id="JAUBDH010000008">
    <property type="protein sequence ID" value="MDW0110891.1"/>
    <property type="molecule type" value="Genomic_DNA"/>
</dbReference>
<feature type="domain" description="AB hydrolase-1" evidence="1">
    <location>
        <begin position="4"/>
        <end position="98"/>
    </location>
</feature>
<evidence type="ECO:0000313" key="2">
    <source>
        <dbReference type="EMBL" id="MDW0110891.1"/>
    </source>
</evidence>
<sequence>MDHVLLLHGFNKSSKDMAVLSEYLEAFGFRCHALTLPLTRQEFDRVTQLVTNEVEKLADSTGGKVHLVGHSTGGLLIRHLLLDREAAIHIGRCVQLATPNKGSQLAMLAGTIKGYTNWFRTLKSLHIAYIEKLSLLNDTPIEMGAIAGTNSNLWLGHLIKGENDGRVEVSSVDIPDLTEFTTLPFGHKDIHYHYETAVLTARFLKTGSFSLD</sequence>
<keyword evidence="3" id="KW-1185">Reference proteome</keyword>
<accession>A0ABU4G1Y7</accession>
<gene>
    <name evidence="2" type="ORF">QT716_12675</name>
</gene>
<dbReference type="GO" id="GO:0016787">
    <property type="term" value="F:hydrolase activity"/>
    <property type="evidence" value="ECO:0007669"/>
    <property type="project" value="UniProtKB-KW"/>
</dbReference>
<dbReference type="Gene3D" id="3.40.50.1820">
    <property type="entry name" value="alpha/beta hydrolase"/>
    <property type="match status" value="1"/>
</dbReference>
<dbReference type="InterPro" id="IPR029058">
    <property type="entry name" value="AB_hydrolase_fold"/>
</dbReference>
<organism evidence="2 3">
    <name type="scientific">Sporosarcina aquimarina</name>
    <dbReference type="NCBI Taxonomy" id="114975"/>
    <lineage>
        <taxon>Bacteria</taxon>
        <taxon>Bacillati</taxon>
        <taxon>Bacillota</taxon>
        <taxon>Bacilli</taxon>
        <taxon>Bacillales</taxon>
        <taxon>Caryophanaceae</taxon>
        <taxon>Sporosarcina</taxon>
    </lineage>
</organism>
<keyword evidence="2" id="KW-0378">Hydrolase</keyword>
<dbReference type="SUPFAM" id="SSF53474">
    <property type="entry name" value="alpha/beta-Hydrolases"/>
    <property type="match status" value="1"/>
</dbReference>